<dbReference type="AlphaFoldDB" id="A0A7S3LWT6"/>
<feature type="compositionally biased region" description="Polar residues" evidence="1">
    <location>
        <begin position="28"/>
        <end position="56"/>
    </location>
</feature>
<feature type="region of interest" description="Disordered" evidence="1">
    <location>
        <begin position="18"/>
        <end position="56"/>
    </location>
</feature>
<sequence length="120" mass="13173">MSKFFRQKILLPEAIPEEYRTNGGGMSRTATATSTDPRPQLTTVKMNSNPSLRSSNVVGFGSQLTANLSGTRIPRDIDDTEIDYLEASLDKVKQDTRKNDAMMSLAVCSKRTPSGNFANL</sequence>
<gene>
    <name evidence="2" type="ORF">PBIL07802_LOCUS31839</name>
</gene>
<protein>
    <submittedName>
        <fullName evidence="2">Uncharacterized protein</fullName>
    </submittedName>
</protein>
<evidence type="ECO:0000256" key="1">
    <source>
        <dbReference type="SAM" id="MobiDB-lite"/>
    </source>
</evidence>
<accession>A0A7S3LWT6</accession>
<proteinExistence type="predicted"/>
<dbReference type="EMBL" id="HBIB01048398">
    <property type="protein sequence ID" value="CAE0269486.1"/>
    <property type="molecule type" value="Transcribed_RNA"/>
</dbReference>
<name>A0A7S3LWT6_9EUKA</name>
<organism evidence="2">
    <name type="scientific">Palpitomonas bilix</name>
    <dbReference type="NCBI Taxonomy" id="652834"/>
    <lineage>
        <taxon>Eukaryota</taxon>
        <taxon>Eukaryota incertae sedis</taxon>
    </lineage>
</organism>
<reference evidence="2" key="1">
    <citation type="submission" date="2021-01" db="EMBL/GenBank/DDBJ databases">
        <authorList>
            <person name="Corre E."/>
            <person name="Pelletier E."/>
            <person name="Niang G."/>
            <person name="Scheremetjew M."/>
            <person name="Finn R."/>
            <person name="Kale V."/>
            <person name="Holt S."/>
            <person name="Cochrane G."/>
            <person name="Meng A."/>
            <person name="Brown T."/>
            <person name="Cohen L."/>
        </authorList>
    </citation>
    <scope>NUCLEOTIDE SEQUENCE</scope>
    <source>
        <strain evidence="2">NIES-2562</strain>
    </source>
</reference>
<evidence type="ECO:0000313" key="2">
    <source>
        <dbReference type="EMBL" id="CAE0269486.1"/>
    </source>
</evidence>